<sequence>MKRLHHQYFCQEDTIVAQSHKDTLIEWLQEAHAFAKHGETMLSGRTDALEDDYPELAARMREHVEETRAHQKEIAELLADLGSDVSKAKDIGGKVSAVGHSWGTQMSGETPVQSVAASIAFEHFEIANYRALVTTAEAADEGQAKATLESLVADDVAMAKWLDDVLVDTTKHYLAS</sequence>
<protein>
    <submittedName>
        <fullName evidence="1">Uncharacterized protein</fullName>
    </submittedName>
</protein>
<dbReference type="Proteomes" id="UP000285310">
    <property type="component" value="Unassembled WGS sequence"/>
</dbReference>
<dbReference type="EMBL" id="AYKG01000019">
    <property type="protein sequence ID" value="ROO28787.1"/>
    <property type="molecule type" value="Genomic_DNA"/>
</dbReference>
<proteinExistence type="predicted"/>
<dbReference type="Gene3D" id="1.20.1260.10">
    <property type="match status" value="1"/>
</dbReference>
<name>A0A423PT64_9GAMM</name>
<dbReference type="AlphaFoldDB" id="A0A423PT64"/>
<dbReference type="CDD" id="cd00657">
    <property type="entry name" value="Ferritin_like"/>
    <property type="match status" value="1"/>
</dbReference>
<dbReference type="FunCoup" id="A0A423PT64">
    <property type="interactions" value="15"/>
</dbReference>
<evidence type="ECO:0000313" key="1">
    <source>
        <dbReference type="EMBL" id="ROO28787.1"/>
    </source>
</evidence>
<organism evidence="1 2">
    <name type="scientific">Salinisphaera japonica YTM-1</name>
    <dbReference type="NCBI Taxonomy" id="1209778"/>
    <lineage>
        <taxon>Bacteria</taxon>
        <taxon>Pseudomonadati</taxon>
        <taxon>Pseudomonadota</taxon>
        <taxon>Gammaproteobacteria</taxon>
        <taxon>Salinisphaerales</taxon>
        <taxon>Salinisphaeraceae</taxon>
        <taxon>Salinisphaera</taxon>
    </lineage>
</organism>
<gene>
    <name evidence="1" type="ORF">SAJA_07460</name>
</gene>
<accession>A0A423PT64</accession>
<dbReference type="Pfam" id="PF05974">
    <property type="entry name" value="DUF892"/>
    <property type="match status" value="1"/>
</dbReference>
<dbReference type="InterPro" id="IPR009078">
    <property type="entry name" value="Ferritin-like_SF"/>
</dbReference>
<dbReference type="SUPFAM" id="SSF47240">
    <property type="entry name" value="Ferritin-like"/>
    <property type="match status" value="1"/>
</dbReference>
<dbReference type="InParanoid" id="A0A423PT64"/>
<reference evidence="1 2" key="1">
    <citation type="submission" date="2013-10" db="EMBL/GenBank/DDBJ databases">
        <title>Salinisphaera japonica YTM-1 Genome Sequencing.</title>
        <authorList>
            <person name="Lai Q."/>
            <person name="Li C."/>
            <person name="Shao Z."/>
        </authorList>
    </citation>
    <scope>NUCLEOTIDE SEQUENCE [LARGE SCALE GENOMIC DNA]</scope>
    <source>
        <strain evidence="1 2">YTM-1</strain>
    </source>
</reference>
<evidence type="ECO:0000313" key="2">
    <source>
        <dbReference type="Proteomes" id="UP000285310"/>
    </source>
</evidence>
<dbReference type="InterPro" id="IPR010287">
    <property type="entry name" value="DUF892_YciF-like"/>
</dbReference>
<comment type="caution">
    <text evidence="1">The sequence shown here is derived from an EMBL/GenBank/DDBJ whole genome shotgun (WGS) entry which is preliminary data.</text>
</comment>
<dbReference type="InterPro" id="IPR012347">
    <property type="entry name" value="Ferritin-like"/>
</dbReference>
<keyword evidence="2" id="KW-1185">Reference proteome</keyword>